<keyword evidence="2" id="KW-1185">Reference proteome</keyword>
<evidence type="ECO:0000313" key="2">
    <source>
        <dbReference type="Proteomes" id="UP000265618"/>
    </source>
</evidence>
<reference evidence="1 2" key="1">
    <citation type="journal article" date="2018" name="PLoS ONE">
        <title>The draft genome of Kipferlia bialata reveals reductive genome evolution in fornicate parasites.</title>
        <authorList>
            <person name="Tanifuji G."/>
            <person name="Takabayashi S."/>
            <person name="Kume K."/>
            <person name="Takagi M."/>
            <person name="Nakayama T."/>
            <person name="Kamikawa R."/>
            <person name="Inagaki Y."/>
            <person name="Hashimoto T."/>
        </authorList>
    </citation>
    <scope>NUCLEOTIDE SEQUENCE [LARGE SCALE GENOMIC DNA]</scope>
    <source>
        <strain evidence="1">NY0173</strain>
    </source>
</reference>
<dbReference type="GO" id="GO:0005634">
    <property type="term" value="C:nucleus"/>
    <property type="evidence" value="ECO:0007669"/>
    <property type="project" value="InterPro"/>
</dbReference>
<dbReference type="AlphaFoldDB" id="A0A9K3D5L8"/>
<proteinExistence type="predicted"/>
<dbReference type="Pfam" id="PF03540">
    <property type="entry name" value="TAF10"/>
    <property type="match status" value="1"/>
</dbReference>
<evidence type="ECO:0000313" key="1">
    <source>
        <dbReference type="EMBL" id="GIQ88521.1"/>
    </source>
</evidence>
<accession>A0A9K3D5L8</accession>
<organism evidence="1 2">
    <name type="scientific">Kipferlia bialata</name>
    <dbReference type="NCBI Taxonomy" id="797122"/>
    <lineage>
        <taxon>Eukaryota</taxon>
        <taxon>Metamonada</taxon>
        <taxon>Carpediemonas-like organisms</taxon>
        <taxon>Kipferlia</taxon>
    </lineage>
</organism>
<comment type="caution">
    <text evidence="1">The sequence shown here is derived from an EMBL/GenBank/DDBJ whole genome shotgun (WGS) entry which is preliminary data.</text>
</comment>
<feature type="non-terminal residue" evidence="1">
    <location>
        <position position="1"/>
    </location>
</feature>
<protein>
    <submittedName>
        <fullName evidence="1">Transcription initiation factor TFIID, 23-30kDa subunit</fullName>
    </submittedName>
</protein>
<dbReference type="GO" id="GO:0006352">
    <property type="term" value="P:DNA-templated transcription initiation"/>
    <property type="evidence" value="ECO:0007669"/>
    <property type="project" value="InterPro"/>
</dbReference>
<gene>
    <name evidence="1" type="ORF">KIPB_010789</name>
</gene>
<name>A0A9K3D5L8_9EUKA</name>
<dbReference type="InterPro" id="IPR003923">
    <property type="entry name" value="TAF10"/>
</dbReference>
<dbReference type="Proteomes" id="UP000265618">
    <property type="component" value="Unassembled WGS sequence"/>
</dbReference>
<dbReference type="EMBL" id="BDIP01004140">
    <property type="protein sequence ID" value="GIQ88521.1"/>
    <property type="molecule type" value="Genomic_DNA"/>
</dbReference>
<sequence length="96" mass="10295">IPDDLVASLMQAEGCVLPGDGVHDDMSRKACIRAVALATQKVMVDILSDAHEHSLSRLVPPATTDRSAYMSHITLQDMQSALGQVGLSMEDMYVAP</sequence>
<dbReference type="OrthoDB" id="154356at2759"/>